<dbReference type="AlphaFoldDB" id="A0AAD1MX29"/>
<accession>A0AAD1MX29</accession>
<sequence>MSKKLLTSVVAALSLSVPFAGIAAADPTTDNPGLPGNIDGISPGSLVRELAQVPGQSTPETVYEVTGGRVRAPGQDVKRVAPSIPGNLDGTAPGSTVRELAQTPNESTPESVDNATEGRYRTPGAAISNIAHDK</sequence>
<evidence type="ECO:0000256" key="1">
    <source>
        <dbReference type="SAM" id="MobiDB-lite"/>
    </source>
</evidence>
<keyword evidence="2" id="KW-0732">Signal</keyword>
<proteinExistence type="predicted"/>
<name>A0AAD1MX29_9MYCO</name>
<keyword evidence="4" id="KW-1185">Reference proteome</keyword>
<dbReference type="RefSeq" id="WP_134056986.1">
    <property type="nucleotide sequence ID" value="NZ_AP022586.1"/>
</dbReference>
<feature type="chain" id="PRO_5042119619" evidence="2">
    <location>
        <begin position="26"/>
        <end position="134"/>
    </location>
</feature>
<reference evidence="3 4" key="1">
    <citation type="journal article" date="2019" name="Emerg. Microbes Infect.">
        <title>Comprehensive subspecies identification of 175 nontuberculous mycobacteria species based on 7547 genomic profiles.</title>
        <authorList>
            <person name="Matsumoto Y."/>
            <person name="Kinjo T."/>
            <person name="Motooka D."/>
            <person name="Nabeya D."/>
            <person name="Jung N."/>
            <person name="Uechi K."/>
            <person name="Horii T."/>
            <person name="Iida T."/>
            <person name="Fujita J."/>
            <person name="Nakamura S."/>
        </authorList>
    </citation>
    <scope>NUCLEOTIDE SEQUENCE [LARGE SCALE GENOMIC DNA]</scope>
    <source>
        <strain evidence="3 4">JCM 17423</strain>
    </source>
</reference>
<feature type="signal peptide" evidence="2">
    <location>
        <begin position="1"/>
        <end position="25"/>
    </location>
</feature>
<dbReference type="Proteomes" id="UP000466607">
    <property type="component" value="Chromosome"/>
</dbReference>
<feature type="compositionally biased region" description="Polar residues" evidence="1">
    <location>
        <begin position="102"/>
        <end position="114"/>
    </location>
</feature>
<dbReference type="EMBL" id="AP022586">
    <property type="protein sequence ID" value="BBY19111.1"/>
    <property type="molecule type" value="Genomic_DNA"/>
</dbReference>
<organism evidence="3 4">
    <name type="scientific">Mycolicibacterium litorale</name>
    <dbReference type="NCBI Taxonomy" id="758802"/>
    <lineage>
        <taxon>Bacteria</taxon>
        <taxon>Bacillati</taxon>
        <taxon>Actinomycetota</taxon>
        <taxon>Actinomycetes</taxon>
        <taxon>Mycobacteriales</taxon>
        <taxon>Mycobacteriaceae</taxon>
        <taxon>Mycolicibacterium</taxon>
    </lineage>
</organism>
<evidence type="ECO:0000313" key="3">
    <source>
        <dbReference type="EMBL" id="BBY19111.1"/>
    </source>
</evidence>
<protein>
    <submittedName>
        <fullName evidence="3">Uncharacterized protein</fullName>
    </submittedName>
</protein>
<feature type="region of interest" description="Disordered" evidence="1">
    <location>
        <begin position="79"/>
        <end position="134"/>
    </location>
</feature>
<gene>
    <name evidence="3" type="ORF">MLIT_47030</name>
</gene>
<evidence type="ECO:0000256" key="2">
    <source>
        <dbReference type="SAM" id="SignalP"/>
    </source>
</evidence>
<evidence type="ECO:0000313" key="4">
    <source>
        <dbReference type="Proteomes" id="UP000466607"/>
    </source>
</evidence>